<dbReference type="Gene3D" id="1.25.40.10">
    <property type="entry name" value="Tetratricopeptide repeat domain"/>
    <property type="match status" value="1"/>
</dbReference>
<reference evidence="3 4" key="1">
    <citation type="submission" date="2016-10" db="EMBL/GenBank/DDBJ databases">
        <authorList>
            <person name="de Groot N.N."/>
        </authorList>
    </citation>
    <scope>NUCLEOTIDE SEQUENCE [LARGE SCALE GENOMIC DNA]</scope>
    <source>
        <strain evidence="3 4">DSM 21668</strain>
    </source>
</reference>
<feature type="coiled-coil region" evidence="1">
    <location>
        <begin position="463"/>
        <end position="490"/>
    </location>
</feature>
<keyword evidence="2" id="KW-0472">Membrane</keyword>
<dbReference type="AlphaFoldDB" id="A0A1G9UIG2"/>
<evidence type="ECO:0000256" key="2">
    <source>
        <dbReference type="SAM" id="Phobius"/>
    </source>
</evidence>
<sequence>MYSFPSPMRYCRFLCSSILSVFLLLSAGCLTGFAQARNIYLDSLENRLADKAVSVTEKAGIYNILIESHRTSDRYEQAFHYIRLLRRLADSAQLPVEQVKVFVHLGTIAGNKGEYDKARLYADTAELTATKSGNNLAKSYSSYLLAHSQLNLSESENVVKTVHKALSFLSAYPEEYSLYAKLNYFLYAVYTDWNNLDNSLRYARESVAFAERSNDKNLLSNAYTALAVSYTYQYEKSRSNKDLQLIIQTQEKAADLYRQFPGRVADFTFALARTNKADYQLRYYPDLSASAQQQIEKEVREVLDVVGKLKNSQPVVASALGILATLAKRNGDQPAEEQYLLEARRVLLTQQPVYLHTLQMVTGQLAQLYAEKGQFRKAYEYRNDEINYTHQLFDQDQAASVQRLTAQFQSQKREAEMKALEEKAESQRRQKLLYIGLGIAGLAGSFFMFRSYHFRLKYSLERAKQLSTEKSEAELLIKFQEEEQARLRIEQQLLEVSQQKLQDEVMASQLHIHHKNEVLSQLKETISGGTINTIQQILRKESLMDNDFEKAKFRIQEVHPHFFRNLNEKAGQKLTPLDLQYCAYLYLGMDTKQIASLLHVEPKSVRVTKYRLKKKFGLDEKDSLISFLQQSAG</sequence>
<dbReference type="SUPFAM" id="SSF46894">
    <property type="entry name" value="C-terminal effector domain of the bipartite response regulators"/>
    <property type="match status" value="1"/>
</dbReference>
<dbReference type="Proteomes" id="UP000198901">
    <property type="component" value="Unassembled WGS sequence"/>
</dbReference>
<keyword evidence="4" id="KW-1185">Reference proteome</keyword>
<dbReference type="InterPro" id="IPR036388">
    <property type="entry name" value="WH-like_DNA-bd_sf"/>
</dbReference>
<dbReference type="SUPFAM" id="SSF48452">
    <property type="entry name" value="TPR-like"/>
    <property type="match status" value="1"/>
</dbReference>
<dbReference type="STRING" id="563176.SAMN04488090_3829"/>
<name>A0A1G9UIG2_9BACT</name>
<accession>A0A1G9UIG2</accession>
<dbReference type="EMBL" id="FNGS01000007">
    <property type="protein sequence ID" value="SDM59594.1"/>
    <property type="molecule type" value="Genomic_DNA"/>
</dbReference>
<keyword evidence="2" id="KW-0812">Transmembrane</keyword>
<gene>
    <name evidence="3" type="ORF">SAMN04488090_3829</name>
</gene>
<evidence type="ECO:0000313" key="4">
    <source>
        <dbReference type="Proteomes" id="UP000198901"/>
    </source>
</evidence>
<dbReference type="Gene3D" id="1.10.10.10">
    <property type="entry name" value="Winged helix-like DNA-binding domain superfamily/Winged helix DNA-binding domain"/>
    <property type="match status" value="1"/>
</dbReference>
<evidence type="ECO:0000256" key="1">
    <source>
        <dbReference type="SAM" id="Coils"/>
    </source>
</evidence>
<feature type="transmembrane region" description="Helical" evidence="2">
    <location>
        <begin position="432"/>
        <end position="452"/>
    </location>
</feature>
<dbReference type="GO" id="GO:0006355">
    <property type="term" value="P:regulation of DNA-templated transcription"/>
    <property type="evidence" value="ECO:0007669"/>
    <property type="project" value="InterPro"/>
</dbReference>
<protein>
    <submittedName>
        <fullName evidence="3">Regulatory protein, luxR family</fullName>
    </submittedName>
</protein>
<organism evidence="3 4">
    <name type="scientific">Siphonobacter aquaeclarae</name>
    <dbReference type="NCBI Taxonomy" id="563176"/>
    <lineage>
        <taxon>Bacteria</taxon>
        <taxon>Pseudomonadati</taxon>
        <taxon>Bacteroidota</taxon>
        <taxon>Cytophagia</taxon>
        <taxon>Cytophagales</taxon>
        <taxon>Cytophagaceae</taxon>
        <taxon>Siphonobacter</taxon>
    </lineage>
</organism>
<keyword evidence="1" id="KW-0175">Coiled coil</keyword>
<dbReference type="GO" id="GO:0003677">
    <property type="term" value="F:DNA binding"/>
    <property type="evidence" value="ECO:0007669"/>
    <property type="project" value="InterPro"/>
</dbReference>
<proteinExistence type="predicted"/>
<dbReference type="InterPro" id="IPR011990">
    <property type="entry name" value="TPR-like_helical_dom_sf"/>
</dbReference>
<dbReference type="InterPro" id="IPR016032">
    <property type="entry name" value="Sig_transdc_resp-reg_C-effctor"/>
</dbReference>
<evidence type="ECO:0000313" key="3">
    <source>
        <dbReference type="EMBL" id="SDM59594.1"/>
    </source>
</evidence>
<keyword evidence="2" id="KW-1133">Transmembrane helix</keyword>